<protein>
    <submittedName>
        <fullName evidence="1">Uncharacterized protein</fullName>
    </submittedName>
</protein>
<proteinExistence type="predicted"/>
<evidence type="ECO:0000313" key="2">
    <source>
        <dbReference type="EMBL" id="GLS66818.1"/>
    </source>
</evidence>
<sequence length="50" mass="5276">MVRPQVGRTAPSLRACAAPGRYAQASDGPAIDAAPARLFDQLALRPQITE</sequence>
<gene>
    <name evidence="2" type="ORF">GCM10007888_52010</name>
    <name evidence="1" type="ORF">MOX02_08200</name>
</gene>
<keyword evidence="4" id="KW-1185">Reference proteome</keyword>
<accession>A0A512IYJ6</accession>
<dbReference type="Proteomes" id="UP001156856">
    <property type="component" value="Unassembled WGS sequence"/>
</dbReference>
<organism evidence="1 3">
    <name type="scientific">Methylobacterium oxalidis</name>
    <dbReference type="NCBI Taxonomy" id="944322"/>
    <lineage>
        <taxon>Bacteria</taxon>
        <taxon>Pseudomonadati</taxon>
        <taxon>Pseudomonadota</taxon>
        <taxon>Alphaproteobacteria</taxon>
        <taxon>Hyphomicrobiales</taxon>
        <taxon>Methylobacteriaceae</taxon>
        <taxon>Methylobacterium</taxon>
    </lineage>
</organism>
<reference evidence="2" key="4">
    <citation type="submission" date="2023-01" db="EMBL/GenBank/DDBJ databases">
        <title>Draft genome sequence of Methylobacterium oxalidis strain NBRC 107715.</title>
        <authorList>
            <person name="Sun Q."/>
            <person name="Mori K."/>
        </authorList>
    </citation>
    <scope>NUCLEOTIDE SEQUENCE</scope>
    <source>
        <strain evidence="2">NBRC 107715</strain>
    </source>
</reference>
<evidence type="ECO:0000313" key="1">
    <source>
        <dbReference type="EMBL" id="GEP02782.1"/>
    </source>
</evidence>
<evidence type="ECO:0000313" key="3">
    <source>
        <dbReference type="Proteomes" id="UP000321960"/>
    </source>
</evidence>
<dbReference type="RefSeq" id="WP_170267656.1">
    <property type="nucleotide sequence ID" value="NZ_BJZU01000010.1"/>
</dbReference>
<evidence type="ECO:0000313" key="4">
    <source>
        <dbReference type="Proteomes" id="UP001156856"/>
    </source>
</evidence>
<dbReference type="EMBL" id="BSPK01000107">
    <property type="protein sequence ID" value="GLS66818.1"/>
    <property type="molecule type" value="Genomic_DNA"/>
</dbReference>
<dbReference type="AlphaFoldDB" id="A0A512IYJ6"/>
<comment type="caution">
    <text evidence="1">The sequence shown here is derived from an EMBL/GenBank/DDBJ whole genome shotgun (WGS) entry which is preliminary data.</text>
</comment>
<reference evidence="1 3" key="3">
    <citation type="submission" date="2019-07" db="EMBL/GenBank/DDBJ databases">
        <title>Whole genome shotgun sequence of Methylobacterium oxalidis NBRC 107715.</title>
        <authorList>
            <person name="Hosoyama A."/>
            <person name="Uohara A."/>
            <person name="Ohji S."/>
            <person name="Ichikawa N."/>
        </authorList>
    </citation>
    <scope>NUCLEOTIDE SEQUENCE [LARGE SCALE GENOMIC DNA]</scope>
    <source>
        <strain evidence="1 3">NBRC 107715</strain>
    </source>
</reference>
<dbReference type="Proteomes" id="UP000321960">
    <property type="component" value="Unassembled WGS sequence"/>
</dbReference>
<dbReference type="EMBL" id="BJZU01000010">
    <property type="protein sequence ID" value="GEP02782.1"/>
    <property type="molecule type" value="Genomic_DNA"/>
</dbReference>
<name>A0A512IYJ6_9HYPH</name>
<reference evidence="4" key="2">
    <citation type="journal article" date="2019" name="Int. J. Syst. Evol. Microbiol.">
        <title>The Global Catalogue of Microorganisms (GCM) 10K type strain sequencing project: providing services to taxonomists for standard genome sequencing and annotation.</title>
        <authorList>
            <consortium name="The Broad Institute Genomics Platform"/>
            <consortium name="The Broad Institute Genome Sequencing Center for Infectious Disease"/>
            <person name="Wu L."/>
            <person name="Ma J."/>
        </authorList>
    </citation>
    <scope>NUCLEOTIDE SEQUENCE [LARGE SCALE GENOMIC DNA]</scope>
    <source>
        <strain evidence="4">NBRC 107715</strain>
    </source>
</reference>
<reference evidence="2" key="1">
    <citation type="journal article" date="2014" name="Int. J. Syst. Evol. Microbiol.">
        <title>Complete genome of a new Firmicutes species belonging to the dominant human colonic microbiota ('Ruminococcus bicirculans') reveals two chromosomes and a selective capacity to utilize plant glucans.</title>
        <authorList>
            <consortium name="NISC Comparative Sequencing Program"/>
            <person name="Wegmann U."/>
            <person name="Louis P."/>
            <person name="Goesmann A."/>
            <person name="Henrissat B."/>
            <person name="Duncan S.H."/>
            <person name="Flint H.J."/>
        </authorList>
    </citation>
    <scope>NUCLEOTIDE SEQUENCE</scope>
    <source>
        <strain evidence="2">NBRC 107715</strain>
    </source>
</reference>